<gene>
    <name evidence="2" type="ORF">C672_3527</name>
</gene>
<dbReference type="GeneID" id="67474456"/>
<proteinExistence type="predicted"/>
<dbReference type="PATRIC" id="fig|1233171.3.peg.3395"/>
<sequence>MKINFNHRILNKKNICNCLIGIVPLLFILFLPYQSDLGFIIYVVAVISLIFNISYIIFEISKGFRVIRNNQYLDDVIWSLKDVEIYTNDIEDKLERSEVEYVKGVIITKIQEKVERVLNDKVSEYVYSKKNIEENFTVVLDLAVLSIKTNSDENLELKIKNFTSYTKRFYYMRFYRIDLNSIKKIVSKFDDILEYELN</sequence>
<dbReference type="EMBL" id="AVNC01000022">
    <property type="protein sequence ID" value="EQK40016.1"/>
    <property type="molecule type" value="Genomic_DNA"/>
</dbReference>
<keyword evidence="1" id="KW-1133">Transmembrane helix</keyword>
<accession>T4VGX8</accession>
<dbReference type="Proteomes" id="UP000015688">
    <property type="component" value="Unassembled WGS sequence"/>
</dbReference>
<feature type="transmembrane region" description="Helical" evidence="1">
    <location>
        <begin position="15"/>
        <end position="33"/>
    </location>
</feature>
<dbReference type="RefSeq" id="WP_021434479.1">
    <property type="nucleotide sequence ID" value="NZ_AVNC01000022.1"/>
</dbReference>
<reference evidence="2 3" key="1">
    <citation type="submission" date="2013-06" db="EMBL/GenBank/DDBJ databases">
        <authorList>
            <person name="Walk S."/>
            <person name="Aronoff D."/>
            <person name="Young V.Y."/>
            <person name="Marsh J."/>
            <person name="Harrison L."/>
            <person name="Daugherty S.C."/>
            <person name="Shefchek K.A."/>
            <person name="Hine E.E."/>
            <person name="Tallon L.J."/>
            <person name="Sadzewicz L.K."/>
            <person name="Rasko D.A."/>
        </authorList>
    </citation>
    <scope>NUCLEOTIDE SEQUENCE [LARGE SCALE GENOMIC DNA]</scope>
    <source>
        <strain evidence="2 3">ATCC 638</strain>
    </source>
</reference>
<evidence type="ECO:0000313" key="2">
    <source>
        <dbReference type="EMBL" id="EQK40016.1"/>
    </source>
</evidence>
<evidence type="ECO:0000256" key="1">
    <source>
        <dbReference type="SAM" id="Phobius"/>
    </source>
</evidence>
<dbReference type="AlphaFoldDB" id="T4VGX8"/>
<comment type="caution">
    <text evidence="2">The sequence shown here is derived from an EMBL/GenBank/DDBJ whole genome shotgun (WGS) entry which is preliminary data.</text>
</comment>
<name>T4VGX8_PARBF</name>
<protein>
    <submittedName>
        <fullName evidence="2">Uncharacterized protein</fullName>
    </submittedName>
</protein>
<keyword evidence="1" id="KW-0812">Transmembrane</keyword>
<organism evidence="2 3">
    <name type="scientific">Paraclostridium bifermentans ATCC 638 = DSM 14991</name>
    <dbReference type="NCBI Taxonomy" id="1233171"/>
    <lineage>
        <taxon>Bacteria</taxon>
        <taxon>Bacillati</taxon>
        <taxon>Bacillota</taxon>
        <taxon>Clostridia</taxon>
        <taxon>Peptostreptococcales</taxon>
        <taxon>Peptostreptococcaceae</taxon>
        <taxon>Paraclostridium</taxon>
    </lineage>
</organism>
<feature type="transmembrane region" description="Helical" evidence="1">
    <location>
        <begin position="39"/>
        <end position="58"/>
    </location>
</feature>
<keyword evidence="1" id="KW-0472">Membrane</keyword>
<evidence type="ECO:0000313" key="3">
    <source>
        <dbReference type="Proteomes" id="UP000015688"/>
    </source>
</evidence>